<evidence type="ECO:0000256" key="1">
    <source>
        <dbReference type="SAM" id="Phobius"/>
    </source>
</evidence>
<proteinExistence type="predicted"/>
<name>A0ABY9JTN1_9BACI</name>
<dbReference type="EMBL" id="CP129013">
    <property type="protein sequence ID" value="WLR41790.1"/>
    <property type="molecule type" value="Genomic_DNA"/>
</dbReference>
<dbReference type="Proteomes" id="UP001197974">
    <property type="component" value="Chromosome"/>
</dbReference>
<protein>
    <submittedName>
        <fullName evidence="2">Uncharacterized protein</fullName>
    </submittedName>
</protein>
<gene>
    <name evidence="2" type="ORF">LC087_13155</name>
</gene>
<keyword evidence="1" id="KW-0472">Membrane</keyword>
<evidence type="ECO:0000313" key="3">
    <source>
        <dbReference type="Proteomes" id="UP001197974"/>
    </source>
</evidence>
<reference evidence="2 3" key="1">
    <citation type="submission" date="2023-06" db="EMBL/GenBank/DDBJ databases">
        <title>Five Gram-positive bacteria isolated from mangrove sediments in Shenzhen, Guangdong, China.</title>
        <authorList>
            <person name="Yu S."/>
            <person name="Zheng W."/>
            <person name="Huang Y."/>
        </authorList>
    </citation>
    <scope>NUCLEOTIDE SEQUENCE [LARGE SCALE GENOMIC DNA]</scope>
    <source>
        <strain evidence="2 3">SaN35-3</strain>
    </source>
</reference>
<keyword evidence="1" id="KW-1133">Transmembrane helix</keyword>
<dbReference type="RefSeq" id="WP_264189948.1">
    <property type="nucleotide sequence ID" value="NZ_CP129013.1"/>
</dbReference>
<feature type="transmembrane region" description="Helical" evidence="1">
    <location>
        <begin position="6"/>
        <end position="23"/>
    </location>
</feature>
<organism evidence="2 3">
    <name type="scientific">Bacillus carboniphilus</name>
    <dbReference type="NCBI Taxonomy" id="86663"/>
    <lineage>
        <taxon>Bacteria</taxon>
        <taxon>Bacillati</taxon>
        <taxon>Bacillota</taxon>
        <taxon>Bacilli</taxon>
        <taxon>Bacillales</taxon>
        <taxon>Bacillaceae</taxon>
        <taxon>Bacillus</taxon>
    </lineage>
</organism>
<evidence type="ECO:0000313" key="2">
    <source>
        <dbReference type="EMBL" id="WLR41790.1"/>
    </source>
</evidence>
<keyword evidence="1" id="KW-0812">Transmembrane</keyword>
<keyword evidence="3" id="KW-1185">Reference proteome</keyword>
<sequence>MNVKTGHFLFVFVLIGFISLNINQLQEGDFNKLSIFSLLEN</sequence>
<accession>A0ABY9JTN1</accession>